<evidence type="ECO:0000313" key="4">
    <source>
        <dbReference type="Proteomes" id="UP001174347"/>
    </source>
</evidence>
<feature type="compositionally biased region" description="Basic and acidic residues" evidence="1">
    <location>
        <begin position="865"/>
        <end position="876"/>
    </location>
</feature>
<keyword evidence="4" id="KW-1185">Reference proteome</keyword>
<feature type="compositionally biased region" description="Acidic residues" evidence="1">
    <location>
        <begin position="1265"/>
        <end position="1274"/>
    </location>
</feature>
<gene>
    <name evidence="3" type="ORF">Q0N36_10675</name>
</gene>
<evidence type="ECO:0000313" key="3">
    <source>
        <dbReference type="EMBL" id="MDN8621030.1"/>
    </source>
</evidence>
<proteinExistence type="predicted"/>
<feature type="compositionally biased region" description="Basic and acidic residues" evidence="1">
    <location>
        <begin position="727"/>
        <end position="738"/>
    </location>
</feature>
<feature type="region of interest" description="Disordered" evidence="1">
    <location>
        <begin position="242"/>
        <end position="358"/>
    </location>
</feature>
<name>A0ABT8Q6N0_9CORY</name>
<feature type="region of interest" description="Disordered" evidence="1">
    <location>
        <begin position="1225"/>
        <end position="1252"/>
    </location>
</feature>
<evidence type="ECO:0000256" key="1">
    <source>
        <dbReference type="SAM" id="MobiDB-lite"/>
    </source>
</evidence>
<protein>
    <submittedName>
        <fullName evidence="3">VaFE repeat-containing surface-anchored protein</fullName>
    </submittedName>
</protein>
<dbReference type="EMBL" id="JAUKFM010000008">
    <property type="protein sequence ID" value="MDN8621030.1"/>
    <property type="molecule type" value="Genomic_DNA"/>
</dbReference>
<dbReference type="Proteomes" id="UP001174347">
    <property type="component" value="Unassembled WGS sequence"/>
</dbReference>
<feature type="region of interest" description="Disordered" evidence="1">
    <location>
        <begin position="1264"/>
        <end position="1286"/>
    </location>
</feature>
<feature type="compositionally biased region" description="Acidic residues" evidence="1">
    <location>
        <begin position="904"/>
        <end position="917"/>
    </location>
</feature>
<reference evidence="3" key="1">
    <citation type="submission" date="2023-07" db="EMBL/GenBank/DDBJ databases">
        <title>Insights into the diversity of cutaneous corynebacteria.</title>
        <authorList>
            <person name="Bruggemann H."/>
            <person name="Poehlein A."/>
        </authorList>
    </citation>
    <scope>NUCLEOTIDE SEQUENCE</scope>
    <source>
        <strain evidence="3">P7_F1</strain>
    </source>
</reference>
<feature type="region of interest" description="Disordered" evidence="1">
    <location>
        <begin position="401"/>
        <end position="421"/>
    </location>
</feature>
<feature type="region of interest" description="Disordered" evidence="1">
    <location>
        <begin position="801"/>
        <end position="823"/>
    </location>
</feature>
<feature type="domain" description="T-Q ester bond containing" evidence="2">
    <location>
        <begin position="998"/>
        <end position="1124"/>
    </location>
</feature>
<feature type="region of interest" description="Disordered" evidence="1">
    <location>
        <begin position="1086"/>
        <end position="1142"/>
    </location>
</feature>
<dbReference type="NCBIfam" id="NF033903">
    <property type="entry name" value="VaFE_rpt"/>
    <property type="match status" value="6"/>
</dbReference>
<feature type="compositionally biased region" description="Low complexity" evidence="1">
    <location>
        <begin position="972"/>
        <end position="988"/>
    </location>
</feature>
<dbReference type="Pfam" id="PF18202">
    <property type="entry name" value="TQ"/>
    <property type="match status" value="6"/>
</dbReference>
<feature type="domain" description="T-Q ester bond containing" evidence="2">
    <location>
        <begin position="617"/>
        <end position="746"/>
    </location>
</feature>
<dbReference type="InterPro" id="IPR041100">
    <property type="entry name" value="TQ"/>
</dbReference>
<organism evidence="3 4">
    <name type="scientific">Corynebacterium kefirresidentii</name>
    <dbReference type="NCBI Taxonomy" id="1979527"/>
    <lineage>
        <taxon>Bacteria</taxon>
        <taxon>Bacillati</taxon>
        <taxon>Actinomycetota</taxon>
        <taxon>Actinomycetes</taxon>
        <taxon>Mycobacteriales</taxon>
        <taxon>Corynebacteriaceae</taxon>
        <taxon>Corynebacterium</taxon>
    </lineage>
</organism>
<accession>A0ABT8Q6N0</accession>
<feature type="compositionally biased region" description="Acidic residues" evidence="1">
    <location>
        <begin position="925"/>
        <end position="941"/>
    </location>
</feature>
<feature type="compositionally biased region" description="Low complexity" evidence="1">
    <location>
        <begin position="289"/>
        <end position="313"/>
    </location>
</feature>
<feature type="domain" description="T-Q ester bond containing" evidence="2">
    <location>
        <begin position="1132"/>
        <end position="1259"/>
    </location>
</feature>
<feature type="domain" description="T-Q ester bond containing" evidence="2">
    <location>
        <begin position="487"/>
        <end position="612"/>
    </location>
</feature>
<feature type="compositionally biased region" description="Low complexity" evidence="1">
    <location>
        <begin position="321"/>
        <end position="336"/>
    </location>
</feature>
<dbReference type="InterPro" id="IPR006311">
    <property type="entry name" value="TAT_signal"/>
</dbReference>
<feature type="compositionally biased region" description="Basic and acidic residues" evidence="1">
    <location>
        <begin position="1242"/>
        <end position="1252"/>
    </location>
</feature>
<feature type="compositionally biased region" description="Low complexity" evidence="1">
    <location>
        <begin position="1275"/>
        <end position="1286"/>
    </location>
</feature>
<feature type="region of interest" description="Disordered" evidence="1">
    <location>
        <begin position="840"/>
        <end position="1005"/>
    </location>
</feature>
<evidence type="ECO:0000259" key="2">
    <source>
        <dbReference type="Pfam" id="PF18202"/>
    </source>
</evidence>
<feature type="domain" description="T-Q ester bond containing" evidence="2">
    <location>
        <begin position="351"/>
        <end position="482"/>
    </location>
</feature>
<feature type="domain" description="T-Q ester bond containing" evidence="2">
    <location>
        <begin position="751"/>
        <end position="879"/>
    </location>
</feature>
<feature type="region of interest" description="Disordered" evidence="1">
    <location>
        <begin position="716"/>
        <end position="761"/>
    </location>
</feature>
<sequence length="1406" mass="150515">MSKLRSISREGWMVFTAVLAAIAVIAAMVTVPGSKAEAAEPTDFTPNEEMGGRVNVGTDAQAWGSLTWAGPPKDGTQANPNNDVGWAWCIDPLDKYPNNKTSVLYSKDNATKLSIPSEYRDAVIRLALEWQKAIEAGDKAAAGRYVVYMTALVSERPDNRTAAAYTINGQNPKYMNPYGLVNFPTFNGSMEEFTDLTGLEIESAYNPGTNENGGGPSFKKVSEIPEQPEDYFVTVVLPVDKSGNRAPGMQRVMPPDQPGLPDDEGETEEPTTSPETPKTEENPSDETTPENPGEETTPNSETTSDSEPSNTEETTPEDSTTEPTSPEETTKVTEPTAPVPGTEEQEKNLEPKIGTEASFEGDKQQVVAGTTVKDKVHYEDLVPGKKYTLKAELRNKAADENGEHAILGTGSETFEAKGESGDVEVEIDVDKQLEKPVAAAVAFEKLYSHEVDESGKDAPNDSGDGNFIAEHEDINDEAQTVNTKWNPEIHTEAKIKGGDRVEKGATVIDTVTYKDLVPGKKYTLKAKLISKADGETVLGEGSEELVPEESAGKKDVEITVNDKADPAVDAAVAFEKLVSTEVDKDGNETTGSTDENVIATHEDINDEKQTVNTKWAPSIKTNADFDNAKQVKAGVTVKDTVTYTDLVPGKEYTLKAELSNKAENAEGEHDVVGKGEVTFTPKKSAGEQVVDIKVNDDVEGVIKAAVAFEDLYSKQVDENGKETPNSDEEKKITEHRDIDDEDQTVTSKQTPKISTNADFEDGSHEVVAGAKIVDEVSYEGLVPGKEYTLKAELISKADGKTVLGKGEATFTPEKSEGKEPVTITVNDDVTEPVEAAVAFEELTSTAVDEFGEETPDASSDNPNEIAEHKDIKDKDQTVTSEDEPETSAPETTTSKEEVPGTPGDGDETCESEEPGDSESEKPSESEEPSESESSEPSESESVETTSSEASETSESDEPSDCGSTTPEKPGEPSESTEPNEPGTPGTPGDNDENDTPKVSTNADFEGGLREVVAGAKVVDQVSYEGLVPGKEYTLDAQLISKEDGKSVLGETKGHKFTPDEANGTEAVTIVVDEKVTEPVEAAVAFETLTSTQVDKHGEDKPADEDNPNPVGEHKDINDDDQTVTSEGSEKTPKITTNADFEKGSHAVIAGAKIVDEVTYEGLVPGKEYTLKAELINKKDGKSVLGTGEKTFTPEKSHGMVPVTITVNDDVKEPVQAAVAFEELTSIEVNDKGEETPGTTPEKPNHIAEHKDIDDDDQTVISHEVEDQDNPDDDTSNGGSSNGSSKDNKWWLILIPGIGLGKIIKDHFDHKDHGNHNGGHGDNTSSHNGGHGDNTGNHDGGNGHEVKGQDAPQGGNADNGHGRGVEVQGQEPEETGNALPSNAERVEIKSVPSGATELEPGMQDYIK</sequence>
<feature type="compositionally biased region" description="Polar residues" evidence="1">
    <location>
        <begin position="744"/>
        <end position="757"/>
    </location>
</feature>
<dbReference type="PROSITE" id="PS51318">
    <property type="entry name" value="TAT"/>
    <property type="match status" value="1"/>
</dbReference>
<dbReference type="Gene3D" id="2.60.40.3930">
    <property type="match status" value="6"/>
</dbReference>
<dbReference type="RefSeq" id="WP_301733010.1">
    <property type="nucleotide sequence ID" value="NZ_JAUKFM010000008.1"/>
</dbReference>
<feature type="region of interest" description="Disordered" evidence="1">
    <location>
        <begin position="1310"/>
        <end position="1406"/>
    </location>
</feature>
<comment type="caution">
    <text evidence="3">The sequence shown here is derived from an EMBL/GenBank/DDBJ whole genome shotgun (WGS) entry which is preliminary data.</text>
</comment>